<dbReference type="InterPro" id="IPR022603">
    <property type="entry name" value="DUF3152"/>
</dbReference>
<evidence type="ECO:0000256" key="1">
    <source>
        <dbReference type="SAM" id="MobiDB-lite"/>
    </source>
</evidence>
<feature type="compositionally biased region" description="Low complexity" evidence="1">
    <location>
        <begin position="41"/>
        <end position="57"/>
    </location>
</feature>
<feature type="compositionally biased region" description="Polar residues" evidence="1">
    <location>
        <begin position="63"/>
        <end position="81"/>
    </location>
</feature>
<dbReference type="AlphaFoldDB" id="A0A1C6U1H0"/>
<proteinExistence type="predicted"/>
<feature type="region of interest" description="Disordered" evidence="1">
    <location>
        <begin position="41"/>
        <end position="95"/>
    </location>
</feature>
<evidence type="ECO:0000313" key="4">
    <source>
        <dbReference type="Proteomes" id="UP000198937"/>
    </source>
</evidence>
<gene>
    <name evidence="3" type="ORF">GA0070617_0677</name>
</gene>
<accession>A0A1C6U1H0</accession>
<keyword evidence="4" id="KW-1185">Reference proteome</keyword>
<dbReference type="SUPFAM" id="SSF55486">
    <property type="entry name" value="Metalloproteases ('zincins'), catalytic domain"/>
    <property type="match status" value="1"/>
</dbReference>
<dbReference type="STRING" id="683228.GA0070617_0677"/>
<reference evidence="3 4" key="1">
    <citation type="submission" date="2016-06" db="EMBL/GenBank/DDBJ databases">
        <authorList>
            <person name="Kjaerup R.B."/>
            <person name="Dalgaard T.S."/>
            <person name="Juul-Madsen H.R."/>
        </authorList>
    </citation>
    <scope>NUCLEOTIDE SEQUENCE [LARGE SCALE GENOMIC DNA]</scope>
    <source>
        <strain evidence="3 4">DSM 45577</strain>
    </source>
</reference>
<organism evidence="3 4">
    <name type="scientific">Micromonospora yangpuensis</name>
    <dbReference type="NCBI Taxonomy" id="683228"/>
    <lineage>
        <taxon>Bacteria</taxon>
        <taxon>Bacillati</taxon>
        <taxon>Actinomycetota</taxon>
        <taxon>Actinomycetes</taxon>
        <taxon>Micromonosporales</taxon>
        <taxon>Micromonosporaceae</taxon>
        <taxon>Micromonospora</taxon>
    </lineage>
</organism>
<name>A0A1C6U1H0_9ACTN</name>
<dbReference type="Pfam" id="PF11350">
    <property type="entry name" value="DUF3152"/>
    <property type="match status" value="1"/>
</dbReference>
<dbReference type="Proteomes" id="UP000198937">
    <property type="component" value="Unassembled WGS sequence"/>
</dbReference>
<sequence>MAVVAALVLVTGGVWTADNGGFDALLVDGVATGRPVAGAAADPAGAVGNPVRTAATAPPEPTRASQPGPTSGATAATSQPVPGTPPGSDQAGISFPQRGTERWSFATVRGEVAGNAGELLRYRVAVEDGITNLDVELFGREVATILADERGWTADGRWRLQRVGAGSAADFTIHLATPVTRSRLCGDLTDRYTSCRNGDRVVLNVARWVNGVPHFGDDLETYRRYLVNHEVGHRLGRGHELCPRAGGPAPVMQQQTLGLHGCLPNAWPQVAGRQLTGPSGQYDDPIPSGS</sequence>
<protein>
    <recommendedName>
        <fullName evidence="2">DUF3152 domain-containing protein</fullName>
    </recommendedName>
</protein>
<evidence type="ECO:0000259" key="2">
    <source>
        <dbReference type="Pfam" id="PF11350"/>
    </source>
</evidence>
<evidence type="ECO:0000313" key="3">
    <source>
        <dbReference type="EMBL" id="SCL47758.1"/>
    </source>
</evidence>
<feature type="domain" description="DUF3152" evidence="2">
    <location>
        <begin position="91"/>
        <end position="259"/>
    </location>
</feature>
<dbReference type="EMBL" id="FMIA01000002">
    <property type="protein sequence ID" value="SCL47758.1"/>
    <property type="molecule type" value="Genomic_DNA"/>
</dbReference>